<dbReference type="EMBL" id="DVHL01000016">
    <property type="protein sequence ID" value="HIR65596.1"/>
    <property type="molecule type" value="Genomic_DNA"/>
</dbReference>
<name>A0A9D1E3K7_9BACT</name>
<evidence type="ECO:0000313" key="1">
    <source>
        <dbReference type="EMBL" id="HIR65596.1"/>
    </source>
</evidence>
<dbReference type="Proteomes" id="UP000824200">
    <property type="component" value="Unassembled WGS sequence"/>
</dbReference>
<sequence>MYCKRVVILQQSNARFAERGKELCGMVKFVNRENTEVTVFVTNADVTSFGEWWIMVAFTDGIFAKNLSTFNNFVFTLPLHSLDEIGCLLVKREDDCYEVAQGQYGTQNLTNVLRRNIRSCEDNSTPYEKFVASTENFYEGADVEKLKADADGRYKSVEEYSNAFERYYAAGGQDNYYQSVKREIGKVFLQFPPYYPLIRKYRESFFVRIDFPSSEKYFVLGLLQQEGKIRYICYGLPAEKEGFSDKDFVFVNNAPTNFWMLFQDADTGQITTLTQPV</sequence>
<reference evidence="1" key="2">
    <citation type="journal article" date="2021" name="PeerJ">
        <title>Extensive microbial diversity within the chicken gut microbiome revealed by metagenomics and culture.</title>
        <authorList>
            <person name="Gilroy R."/>
            <person name="Ravi A."/>
            <person name="Getino M."/>
            <person name="Pursley I."/>
            <person name="Horton D.L."/>
            <person name="Alikhan N.F."/>
            <person name="Baker D."/>
            <person name="Gharbi K."/>
            <person name="Hall N."/>
            <person name="Watson M."/>
            <person name="Adriaenssens E.M."/>
            <person name="Foster-Nyarko E."/>
            <person name="Jarju S."/>
            <person name="Secka A."/>
            <person name="Antonio M."/>
            <person name="Oren A."/>
            <person name="Chaudhuri R.R."/>
            <person name="La Ragione R."/>
            <person name="Hildebrand F."/>
            <person name="Pallen M.J."/>
        </authorList>
    </citation>
    <scope>NUCLEOTIDE SEQUENCE</scope>
    <source>
        <strain evidence="1">CHK121-14286</strain>
    </source>
</reference>
<reference evidence="1" key="1">
    <citation type="submission" date="2020-10" db="EMBL/GenBank/DDBJ databases">
        <authorList>
            <person name="Gilroy R."/>
        </authorList>
    </citation>
    <scope>NUCLEOTIDE SEQUENCE</scope>
    <source>
        <strain evidence="1">CHK121-14286</strain>
    </source>
</reference>
<gene>
    <name evidence="1" type="ORF">IAC95_01745</name>
</gene>
<evidence type="ECO:0000313" key="2">
    <source>
        <dbReference type="Proteomes" id="UP000824200"/>
    </source>
</evidence>
<accession>A0A9D1E3K7</accession>
<protein>
    <submittedName>
        <fullName evidence="1">Uncharacterized protein</fullName>
    </submittedName>
</protein>
<comment type="caution">
    <text evidence="1">The sequence shown here is derived from an EMBL/GenBank/DDBJ whole genome shotgun (WGS) entry which is preliminary data.</text>
</comment>
<dbReference type="AlphaFoldDB" id="A0A9D1E3K7"/>
<proteinExistence type="predicted"/>
<organism evidence="1 2">
    <name type="scientific">Candidatus Fimimonas gallinarum</name>
    <dbReference type="NCBI Taxonomy" id="2840821"/>
    <lineage>
        <taxon>Bacteria</taxon>
        <taxon>Pseudomonadati</taxon>
        <taxon>Myxococcota</taxon>
        <taxon>Myxococcia</taxon>
        <taxon>Myxococcales</taxon>
        <taxon>Cystobacterineae</taxon>
        <taxon>Myxococcaceae</taxon>
        <taxon>Myxococcaceae incertae sedis</taxon>
        <taxon>Candidatus Fimimonas</taxon>
    </lineage>
</organism>